<dbReference type="EMBL" id="CCYA01000118">
    <property type="protein sequence ID" value="CEH12094.1"/>
    <property type="molecule type" value="Genomic_DNA"/>
</dbReference>
<dbReference type="InterPro" id="IPR013083">
    <property type="entry name" value="Znf_RING/FYVE/PHD"/>
</dbReference>
<dbReference type="InterPro" id="IPR027417">
    <property type="entry name" value="P-loop_NTPase"/>
</dbReference>
<dbReference type="SMART" id="SM00487">
    <property type="entry name" value="DEXDc"/>
    <property type="match status" value="1"/>
</dbReference>
<dbReference type="Pfam" id="PF00271">
    <property type="entry name" value="Helicase_C"/>
    <property type="match status" value="1"/>
</dbReference>
<dbReference type="InterPro" id="IPR001650">
    <property type="entry name" value="Helicase_C-like"/>
</dbReference>
<organism evidence="16 17">
    <name type="scientific">Ceraceosorus bombacis</name>
    <dbReference type="NCBI Taxonomy" id="401625"/>
    <lineage>
        <taxon>Eukaryota</taxon>
        <taxon>Fungi</taxon>
        <taxon>Dikarya</taxon>
        <taxon>Basidiomycota</taxon>
        <taxon>Ustilaginomycotina</taxon>
        <taxon>Exobasidiomycetes</taxon>
        <taxon>Ceraceosorales</taxon>
        <taxon>Ceraceosoraceae</taxon>
        <taxon>Ceraceosorus</taxon>
    </lineage>
</organism>
<evidence type="ECO:0000256" key="3">
    <source>
        <dbReference type="ARBA" id="ARBA00022723"/>
    </source>
</evidence>
<feature type="region of interest" description="Disordered" evidence="12">
    <location>
        <begin position="239"/>
        <end position="344"/>
    </location>
</feature>
<dbReference type="PROSITE" id="PS00518">
    <property type="entry name" value="ZF_RING_1"/>
    <property type="match status" value="1"/>
</dbReference>
<dbReference type="GO" id="GO:0005524">
    <property type="term" value="F:ATP binding"/>
    <property type="evidence" value="ECO:0007669"/>
    <property type="project" value="UniProtKB-KW"/>
</dbReference>
<protein>
    <submittedName>
        <fullName evidence="16">Dna repair protein rad16</fullName>
    </submittedName>
</protein>
<evidence type="ECO:0000256" key="11">
    <source>
        <dbReference type="SAM" id="Coils"/>
    </source>
</evidence>
<evidence type="ECO:0000313" key="17">
    <source>
        <dbReference type="Proteomes" id="UP000054845"/>
    </source>
</evidence>
<feature type="domain" description="RING-type" evidence="13">
    <location>
        <begin position="828"/>
        <end position="872"/>
    </location>
</feature>
<feature type="compositionally biased region" description="Basic and acidic residues" evidence="12">
    <location>
        <begin position="239"/>
        <end position="248"/>
    </location>
</feature>
<dbReference type="PROSITE" id="PS50089">
    <property type="entry name" value="ZF_RING_2"/>
    <property type="match status" value="1"/>
</dbReference>
<feature type="domain" description="Helicase ATP-binding" evidence="14">
    <location>
        <begin position="395"/>
        <end position="567"/>
    </location>
</feature>
<feature type="coiled-coil region" evidence="11">
    <location>
        <begin position="908"/>
        <end position="935"/>
    </location>
</feature>
<dbReference type="SUPFAM" id="SSF52540">
    <property type="entry name" value="P-loop containing nucleoside triphosphate hydrolases"/>
    <property type="match status" value="2"/>
</dbReference>
<dbReference type="GO" id="GO:0005634">
    <property type="term" value="C:nucleus"/>
    <property type="evidence" value="ECO:0007669"/>
    <property type="project" value="UniProtKB-SubCell"/>
</dbReference>
<dbReference type="Gene3D" id="3.40.50.10810">
    <property type="entry name" value="Tandem AAA-ATPase domain"/>
    <property type="match status" value="1"/>
</dbReference>
<dbReference type="PANTHER" id="PTHR45626">
    <property type="entry name" value="TRANSCRIPTION TERMINATION FACTOR 2-RELATED"/>
    <property type="match status" value="1"/>
</dbReference>
<dbReference type="InterPro" id="IPR017907">
    <property type="entry name" value="Znf_RING_CS"/>
</dbReference>
<keyword evidence="11" id="KW-0175">Coiled coil</keyword>
<dbReference type="InterPro" id="IPR050628">
    <property type="entry name" value="SNF2_RAD54_helicase_TF"/>
</dbReference>
<dbReference type="InterPro" id="IPR000330">
    <property type="entry name" value="SNF2_N"/>
</dbReference>
<evidence type="ECO:0000259" key="15">
    <source>
        <dbReference type="PROSITE" id="PS51194"/>
    </source>
</evidence>
<name>A0A0P1B835_9BASI</name>
<comment type="similarity">
    <text evidence="2">Belongs to the SNF2/RAD54 helicase family.</text>
</comment>
<proteinExistence type="inferred from homology"/>
<sequence length="1084" mass="122490">MPRPRQALKRSPDSVSDAVSPQSFKSTESGSGSRIPSGLSTPNTSVASARPQRKAKLNRPSYAEDDGQPRRAKAREPKSSPGPRSKLQRSRRGGRNVTSDSEYDYGSPLASPETGRKAIPEVVLKSGMSLADMYCDNTDEELEQVALLSKQSLRALNNKRGEGSRSKNQAHQALSDVKEEDDGGFVQPSPRSKRDTAKFSGGSSSRKRPRVLKREPSFSPLTDVSRDLPFDIYDLKDDGAWNEWRDAGDGQSDSEFEDYRPTKRGRASFQARMAPALPEAESESDTGLDTSDDEKPADEAGGSTMPGGEEQRWETAKQRAARLRSEAHHKRLKKAQRSRYAKTSDALAVHHTHLKGLWKRLSKTPKPEPTRAQQPEGLTIKLLPFQLEGLYWLRQQELGHWKGGILADEMGMGKTIQMISLFLSDRQKPILVVLPTVAIMQWKHEIAKYTEDFKVMVWHGATRESDVDEIRRNDVVLTSYGILESAYRKEHAGFRRKGELHKEKSALHAVRWHRVVLDEAHNIKERATNTAKAAFALRGTYRWCLSGTPLQNRVGELYSMVRFLGSDIATDTKKKAAEQRQLAELDASATVPEPIEAGVSKPDHDHLVEIERTLNEENDEWVPEAGTRSRKGKQKLNERVEEAVTLDVTPDNTARILAMYYCKSCPCTSLHWQFSDRRTCDKCGHSPMRHINLWNQEILKPIQRTGAATGEGGHAFKRLRLLLSRMMLRRTKIERADDMGLPPRTIVVRRDMFNEEEEDLYASLYTEGTRKFSTYLDQGTVLNNYSNIFTLLTRMRQMACHPDLVLRSKSGIQNKLLGDDLTESIWFCRICTEEAEDAIMSKCRHIFCRDCVTSYYEAAVAEGHTPDCPHCHNNLTIDLEADALEPPEQVDAHARGRQGILERLDMSKWRSSSKIEALLEELERLKSEDKTIKSIVFSQFVNFLDLIGYRLQRAGYRICRLEGGMTPAARDATIRYFMENTEVSVFLVSLKAGGVALNLTEASRVFLMDPWWNPSVEVQAMDRIHRLGQYRPIKVTRLVVENSIESRIIQLQDKKGAMIEAAIGSDDTAMTRLTVSDLQFLFSL</sequence>
<dbReference type="InterPro" id="IPR038718">
    <property type="entry name" value="SNF2-like_sf"/>
</dbReference>
<keyword evidence="8" id="KW-0862">Zinc</keyword>
<dbReference type="Gene3D" id="3.40.50.300">
    <property type="entry name" value="P-loop containing nucleotide triphosphate hydrolases"/>
    <property type="match status" value="1"/>
</dbReference>
<feature type="compositionally biased region" description="Polar residues" evidence="12">
    <location>
        <begin position="13"/>
        <end position="47"/>
    </location>
</feature>
<evidence type="ECO:0000256" key="2">
    <source>
        <dbReference type="ARBA" id="ARBA00007025"/>
    </source>
</evidence>
<evidence type="ECO:0000256" key="9">
    <source>
        <dbReference type="ARBA" id="ARBA00022840"/>
    </source>
</evidence>
<dbReference type="SMART" id="SM00184">
    <property type="entry name" value="RING"/>
    <property type="match status" value="1"/>
</dbReference>
<dbReference type="CDD" id="cd18793">
    <property type="entry name" value="SF2_C_SNF"/>
    <property type="match status" value="1"/>
</dbReference>
<keyword evidence="7" id="KW-0347">Helicase</keyword>
<evidence type="ECO:0000313" key="16">
    <source>
        <dbReference type="EMBL" id="CEH12094.1"/>
    </source>
</evidence>
<feature type="compositionally biased region" description="Acidic residues" evidence="12">
    <location>
        <begin position="280"/>
        <end position="292"/>
    </location>
</feature>
<dbReference type="SUPFAM" id="SSF57850">
    <property type="entry name" value="RING/U-box"/>
    <property type="match status" value="1"/>
</dbReference>
<evidence type="ECO:0000259" key="13">
    <source>
        <dbReference type="PROSITE" id="PS50089"/>
    </source>
</evidence>
<dbReference type="STRING" id="401625.A0A0P1B835"/>
<evidence type="ECO:0000256" key="1">
    <source>
        <dbReference type="ARBA" id="ARBA00004123"/>
    </source>
</evidence>
<comment type="subcellular location">
    <subcellularLocation>
        <location evidence="1">Nucleus</location>
    </subcellularLocation>
</comment>
<dbReference type="GO" id="GO:0016787">
    <property type="term" value="F:hydrolase activity"/>
    <property type="evidence" value="ECO:0007669"/>
    <property type="project" value="UniProtKB-KW"/>
</dbReference>
<dbReference type="GO" id="GO:0004386">
    <property type="term" value="F:helicase activity"/>
    <property type="evidence" value="ECO:0007669"/>
    <property type="project" value="UniProtKB-KW"/>
</dbReference>
<evidence type="ECO:0000256" key="7">
    <source>
        <dbReference type="ARBA" id="ARBA00022806"/>
    </source>
</evidence>
<feature type="region of interest" description="Disordered" evidence="12">
    <location>
        <begin position="157"/>
        <end position="226"/>
    </location>
</feature>
<dbReference type="GO" id="GO:0006289">
    <property type="term" value="P:nucleotide-excision repair"/>
    <property type="evidence" value="ECO:0007669"/>
    <property type="project" value="TreeGrafter"/>
</dbReference>
<feature type="region of interest" description="Disordered" evidence="12">
    <location>
        <begin position="1"/>
        <end position="118"/>
    </location>
</feature>
<dbReference type="OrthoDB" id="448448at2759"/>
<evidence type="ECO:0000256" key="4">
    <source>
        <dbReference type="ARBA" id="ARBA00022741"/>
    </source>
</evidence>
<dbReference type="Pfam" id="PF00097">
    <property type="entry name" value="zf-C3HC4"/>
    <property type="match status" value="1"/>
</dbReference>
<dbReference type="PANTHER" id="PTHR45626:SF12">
    <property type="entry name" value="DNA REPAIR PROTEIN RAD16"/>
    <property type="match status" value="1"/>
</dbReference>
<dbReference type="PROSITE" id="PS51194">
    <property type="entry name" value="HELICASE_CTER"/>
    <property type="match status" value="1"/>
</dbReference>
<keyword evidence="9" id="KW-0067">ATP-binding</keyword>
<dbReference type="InterPro" id="IPR001841">
    <property type="entry name" value="Znf_RING"/>
</dbReference>
<dbReference type="GO" id="GO:0008094">
    <property type="term" value="F:ATP-dependent activity, acting on DNA"/>
    <property type="evidence" value="ECO:0007669"/>
    <property type="project" value="TreeGrafter"/>
</dbReference>
<dbReference type="AlphaFoldDB" id="A0A0P1B835"/>
<reference evidence="16 17" key="1">
    <citation type="submission" date="2014-09" db="EMBL/GenBank/DDBJ databases">
        <authorList>
            <person name="Magalhaes I.L.F."/>
            <person name="Oliveira U."/>
            <person name="Santos F.R."/>
            <person name="Vidigal T.H.D.A."/>
            <person name="Brescovit A.D."/>
            <person name="Santos A.J."/>
        </authorList>
    </citation>
    <scope>NUCLEOTIDE SEQUENCE [LARGE SCALE GENOMIC DNA]</scope>
</reference>
<evidence type="ECO:0000256" key="8">
    <source>
        <dbReference type="ARBA" id="ARBA00022833"/>
    </source>
</evidence>
<keyword evidence="5 10" id="KW-0863">Zinc-finger</keyword>
<dbReference type="PROSITE" id="PS00690">
    <property type="entry name" value="DEAH_ATP_HELICASE"/>
    <property type="match status" value="1"/>
</dbReference>
<dbReference type="SMART" id="SM00490">
    <property type="entry name" value="HELICc"/>
    <property type="match status" value="1"/>
</dbReference>
<dbReference type="Proteomes" id="UP000054845">
    <property type="component" value="Unassembled WGS sequence"/>
</dbReference>
<dbReference type="InterPro" id="IPR018957">
    <property type="entry name" value="Znf_C3HC4_RING-type"/>
</dbReference>
<accession>A0A0P1B835</accession>
<feature type="compositionally biased region" description="Basic residues" evidence="12">
    <location>
        <begin position="319"/>
        <end position="340"/>
    </location>
</feature>
<dbReference type="Pfam" id="PF00176">
    <property type="entry name" value="SNF2-rel_dom"/>
    <property type="match status" value="2"/>
</dbReference>
<dbReference type="InterPro" id="IPR002464">
    <property type="entry name" value="DNA/RNA_helicase_DEAH_CS"/>
</dbReference>
<keyword evidence="4" id="KW-0547">Nucleotide-binding</keyword>
<evidence type="ECO:0000256" key="6">
    <source>
        <dbReference type="ARBA" id="ARBA00022801"/>
    </source>
</evidence>
<feature type="domain" description="Helicase C-terminal" evidence="15">
    <location>
        <begin position="917"/>
        <end position="1067"/>
    </location>
</feature>
<evidence type="ECO:0000256" key="12">
    <source>
        <dbReference type="SAM" id="MobiDB-lite"/>
    </source>
</evidence>
<dbReference type="Gene3D" id="3.30.40.10">
    <property type="entry name" value="Zinc/RING finger domain, C3HC4 (zinc finger)"/>
    <property type="match status" value="1"/>
</dbReference>
<dbReference type="PROSITE" id="PS51192">
    <property type="entry name" value="HELICASE_ATP_BIND_1"/>
    <property type="match status" value="1"/>
</dbReference>
<dbReference type="InterPro" id="IPR049730">
    <property type="entry name" value="SNF2/RAD54-like_C"/>
</dbReference>
<keyword evidence="6" id="KW-0378">Hydrolase</keyword>
<keyword evidence="3" id="KW-0479">Metal-binding</keyword>
<dbReference type="GO" id="GO:0008270">
    <property type="term" value="F:zinc ion binding"/>
    <property type="evidence" value="ECO:0007669"/>
    <property type="project" value="UniProtKB-KW"/>
</dbReference>
<dbReference type="InterPro" id="IPR014001">
    <property type="entry name" value="Helicase_ATP-bd"/>
</dbReference>
<evidence type="ECO:0000256" key="5">
    <source>
        <dbReference type="ARBA" id="ARBA00022771"/>
    </source>
</evidence>
<keyword evidence="17" id="KW-1185">Reference proteome</keyword>
<dbReference type="CDD" id="cd18008">
    <property type="entry name" value="DEXDc_SHPRH-like"/>
    <property type="match status" value="1"/>
</dbReference>
<evidence type="ECO:0000256" key="10">
    <source>
        <dbReference type="PROSITE-ProRule" id="PRU00175"/>
    </source>
</evidence>
<evidence type="ECO:0000259" key="14">
    <source>
        <dbReference type="PROSITE" id="PS51192"/>
    </source>
</evidence>